<feature type="chain" id="PRO_5043100686" description="Dirigent protein" evidence="4">
    <location>
        <begin position="21"/>
        <end position="236"/>
    </location>
</feature>
<dbReference type="Proteomes" id="UP001161247">
    <property type="component" value="Chromosome 7"/>
</dbReference>
<evidence type="ECO:0000313" key="5">
    <source>
        <dbReference type="EMBL" id="CAI9112110.1"/>
    </source>
</evidence>
<comment type="function">
    <text evidence="4">Dirigent proteins impart stereoselectivity on the phenoxy radical-coupling reaction, yielding optically active lignans from two molecules of coniferyl alcohol in the biosynthesis of lignans, flavonolignans, and alkaloids and thus plays a central role in plant secondary metabolism.</text>
</comment>
<gene>
    <name evidence="5" type="ORF">OLC1_LOCUS19362</name>
</gene>
<accession>A0AAV1DW50</accession>
<protein>
    <recommendedName>
        <fullName evidence="4">Dirigent protein</fullName>
    </recommendedName>
</protein>
<dbReference type="EMBL" id="OX459124">
    <property type="protein sequence ID" value="CAI9112110.1"/>
    <property type="molecule type" value="Genomic_DNA"/>
</dbReference>
<comment type="subcellular location">
    <subcellularLocation>
        <location evidence="4">Secreted</location>
        <location evidence="4">Extracellular space</location>
        <location evidence="4">Apoplast</location>
    </subcellularLocation>
</comment>
<keyword evidence="4" id="KW-0732">Signal</keyword>
<dbReference type="Pfam" id="PF03018">
    <property type="entry name" value="Dirigent"/>
    <property type="match status" value="1"/>
</dbReference>
<comment type="subunit">
    <text evidence="2 4">Homodimer.</text>
</comment>
<reference evidence="5" key="1">
    <citation type="submission" date="2023-03" db="EMBL/GenBank/DDBJ databases">
        <authorList>
            <person name="Julca I."/>
        </authorList>
    </citation>
    <scope>NUCLEOTIDE SEQUENCE</scope>
</reference>
<dbReference type="GO" id="GO:0048046">
    <property type="term" value="C:apoplast"/>
    <property type="evidence" value="ECO:0007669"/>
    <property type="project" value="UniProtKB-SubCell"/>
</dbReference>
<dbReference type="InterPro" id="IPR004265">
    <property type="entry name" value="Dirigent"/>
</dbReference>
<name>A0AAV1DW50_OLDCO</name>
<dbReference type="Gene3D" id="2.40.480.10">
    <property type="entry name" value="Allene oxide cyclase-like"/>
    <property type="match status" value="1"/>
</dbReference>
<proteinExistence type="inferred from homology"/>
<dbReference type="GO" id="GO:0009699">
    <property type="term" value="P:phenylpropanoid biosynthetic process"/>
    <property type="evidence" value="ECO:0007669"/>
    <property type="project" value="UniProtKB-ARBA"/>
</dbReference>
<evidence type="ECO:0000313" key="6">
    <source>
        <dbReference type="Proteomes" id="UP001161247"/>
    </source>
</evidence>
<sequence>MEMKLVIVLLALILAPLSDAVPDQSPNGVGNWFSRLPNAQEKLTRLHFYIHDIMTGPNPTTVPIAQANITDASPTKFGLVYVMDSPLTVGPSLDSKIIGRCQGTFAFASQEEIGLLLTLNFVFTDGIYAGSTLSVLGPKKRDNFYREYPIIGGSGVFRLAEGVSTDHTYQGTVAPGAKAPTDTTVYVLHYDVAAANYAEEVEMNHEYAEVIEFNRNQKYAEDIELTKNLINQVKFN</sequence>
<evidence type="ECO:0000256" key="1">
    <source>
        <dbReference type="ARBA" id="ARBA00010746"/>
    </source>
</evidence>
<dbReference type="PANTHER" id="PTHR21495">
    <property type="entry name" value="NUCLEOPORIN-RELATED"/>
    <property type="match status" value="1"/>
</dbReference>
<feature type="signal peptide" evidence="4">
    <location>
        <begin position="1"/>
        <end position="20"/>
    </location>
</feature>
<keyword evidence="6" id="KW-1185">Reference proteome</keyword>
<evidence type="ECO:0000256" key="2">
    <source>
        <dbReference type="ARBA" id="ARBA00011738"/>
    </source>
</evidence>
<keyword evidence="4" id="KW-0052">Apoplast</keyword>
<dbReference type="InterPro" id="IPR044859">
    <property type="entry name" value="Allene_oxi_cyc_Dirigent"/>
</dbReference>
<keyword evidence="3 4" id="KW-0964">Secreted</keyword>
<evidence type="ECO:0000256" key="4">
    <source>
        <dbReference type="RuleBase" id="RU363099"/>
    </source>
</evidence>
<dbReference type="AlphaFoldDB" id="A0AAV1DW50"/>
<evidence type="ECO:0000256" key="3">
    <source>
        <dbReference type="ARBA" id="ARBA00022525"/>
    </source>
</evidence>
<organism evidence="5 6">
    <name type="scientific">Oldenlandia corymbosa var. corymbosa</name>
    <dbReference type="NCBI Taxonomy" id="529605"/>
    <lineage>
        <taxon>Eukaryota</taxon>
        <taxon>Viridiplantae</taxon>
        <taxon>Streptophyta</taxon>
        <taxon>Embryophyta</taxon>
        <taxon>Tracheophyta</taxon>
        <taxon>Spermatophyta</taxon>
        <taxon>Magnoliopsida</taxon>
        <taxon>eudicotyledons</taxon>
        <taxon>Gunneridae</taxon>
        <taxon>Pentapetalae</taxon>
        <taxon>asterids</taxon>
        <taxon>lamiids</taxon>
        <taxon>Gentianales</taxon>
        <taxon>Rubiaceae</taxon>
        <taxon>Rubioideae</taxon>
        <taxon>Spermacoceae</taxon>
        <taxon>Hedyotis-Oldenlandia complex</taxon>
        <taxon>Oldenlandia</taxon>
    </lineage>
</organism>
<comment type="similarity">
    <text evidence="1 4">Belongs to the plant dirigent protein family.</text>
</comment>